<gene>
    <name evidence="1" type="ORF">Tco_1016491</name>
</gene>
<accession>A0ABQ5FNX1</accession>
<comment type="caution">
    <text evidence="1">The sequence shown here is derived from an EMBL/GenBank/DDBJ whole genome shotgun (WGS) entry which is preliminary data.</text>
</comment>
<protein>
    <submittedName>
        <fullName evidence="1">Uncharacterized protein</fullName>
    </submittedName>
</protein>
<dbReference type="EMBL" id="BQNB010017595">
    <property type="protein sequence ID" value="GJT65011.1"/>
    <property type="molecule type" value="Genomic_DNA"/>
</dbReference>
<name>A0ABQ5FNX1_9ASTR</name>
<keyword evidence="2" id="KW-1185">Reference proteome</keyword>
<reference evidence="1" key="2">
    <citation type="submission" date="2022-01" db="EMBL/GenBank/DDBJ databases">
        <authorList>
            <person name="Yamashiro T."/>
            <person name="Shiraishi A."/>
            <person name="Satake H."/>
            <person name="Nakayama K."/>
        </authorList>
    </citation>
    <scope>NUCLEOTIDE SEQUENCE</scope>
</reference>
<dbReference type="Proteomes" id="UP001151760">
    <property type="component" value="Unassembled WGS sequence"/>
</dbReference>
<organism evidence="1 2">
    <name type="scientific">Tanacetum coccineum</name>
    <dbReference type="NCBI Taxonomy" id="301880"/>
    <lineage>
        <taxon>Eukaryota</taxon>
        <taxon>Viridiplantae</taxon>
        <taxon>Streptophyta</taxon>
        <taxon>Embryophyta</taxon>
        <taxon>Tracheophyta</taxon>
        <taxon>Spermatophyta</taxon>
        <taxon>Magnoliopsida</taxon>
        <taxon>eudicotyledons</taxon>
        <taxon>Gunneridae</taxon>
        <taxon>Pentapetalae</taxon>
        <taxon>asterids</taxon>
        <taxon>campanulids</taxon>
        <taxon>Asterales</taxon>
        <taxon>Asteraceae</taxon>
        <taxon>Asteroideae</taxon>
        <taxon>Anthemideae</taxon>
        <taxon>Anthemidinae</taxon>
        <taxon>Tanacetum</taxon>
    </lineage>
</organism>
<sequence length="189" mass="21277">MSETEPIVPTSAVTALLESYNQESGEYRPMVHEDGDSIFLSLITTWDIITNGNQTTTDPANSSTSSQFFMVLSRLQDLYGKHKSKIGENEAIKEDAKESFPSFLLTSIHAYTPDEEDLLQIDELLSQKKLTLGVRECRFAKYQENKANGRQEKKIVAIEDSNSKALVATDNNEDIDWTKTFLMLTTTLL</sequence>
<proteinExistence type="predicted"/>
<evidence type="ECO:0000313" key="1">
    <source>
        <dbReference type="EMBL" id="GJT65011.1"/>
    </source>
</evidence>
<evidence type="ECO:0000313" key="2">
    <source>
        <dbReference type="Proteomes" id="UP001151760"/>
    </source>
</evidence>
<reference evidence="1" key="1">
    <citation type="journal article" date="2022" name="Int. J. Mol. Sci.">
        <title>Draft Genome of Tanacetum Coccineum: Genomic Comparison of Closely Related Tanacetum-Family Plants.</title>
        <authorList>
            <person name="Yamashiro T."/>
            <person name="Shiraishi A."/>
            <person name="Nakayama K."/>
            <person name="Satake H."/>
        </authorList>
    </citation>
    <scope>NUCLEOTIDE SEQUENCE</scope>
</reference>